<organism evidence="3 4">
    <name type="scientific">Dreissena polymorpha</name>
    <name type="common">Zebra mussel</name>
    <name type="synonym">Mytilus polymorpha</name>
    <dbReference type="NCBI Taxonomy" id="45954"/>
    <lineage>
        <taxon>Eukaryota</taxon>
        <taxon>Metazoa</taxon>
        <taxon>Spiralia</taxon>
        <taxon>Lophotrochozoa</taxon>
        <taxon>Mollusca</taxon>
        <taxon>Bivalvia</taxon>
        <taxon>Autobranchia</taxon>
        <taxon>Heteroconchia</taxon>
        <taxon>Euheterodonta</taxon>
        <taxon>Imparidentia</taxon>
        <taxon>Neoheterodontei</taxon>
        <taxon>Myida</taxon>
        <taxon>Dreissenoidea</taxon>
        <taxon>Dreissenidae</taxon>
        <taxon>Dreissena</taxon>
    </lineage>
</organism>
<gene>
    <name evidence="3" type="ORF">DPMN_072115</name>
</gene>
<dbReference type="AlphaFoldDB" id="A0A9D4BW92"/>
<evidence type="ECO:0000256" key="1">
    <source>
        <dbReference type="SAM" id="Coils"/>
    </source>
</evidence>
<feature type="region of interest" description="Disordered" evidence="2">
    <location>
        <begin position="168"/>
        <end position="189"/>
    </location>
</feature>
<comment type="caution">
    <text evidence="3">The sequence shown here is derived from an EMBL/GenBank/DDBJ whole genome shotgun (WGS) entry which is preliminary data.</text>
</comment>
<reference evidence="3" key="1">
    <citation type="journal article" date="2019" name="bioRxiv">
        <title>The Genome of the Zebra Mussel, Dreissena polymorpha: A Resource for Invasive Species Research.</title>
        <authorList>
            <person name="McCartney M.A."/>
            <person name="Auch B."/>
            <person name="Kono T."/>
            <person name="Mallez S."/>
            <person name="Zhang Y."/>
            <person name="Obille A."/>
            <person name="Becker A."/>
            <person name="Abrahante J.E."/>
            <person name="Garbe J."/>
            <person name="Badalamenti J.P."/>
            <person name="Herman A."/>
            <person name="Mangelson H."/>
            <person name="Liachko I."/>
            <person name="Sullivan S."/>
            <person name="Sone E.D."/>
            <person name="Koren S."/>
            <person name="Silverstein K.A.T."/>
            <person name="Beckman K.B."/>
            <person name="Gohl D.M."/>
        </authorList>
    </citation>
    <scope>NUCLEOTIDE SEQUENCE</scope>
    <source>
        <strain evidence="3">Duluth1</strain>
        <tissue evidence="3">Whole animal</tissue>
    </source>
</reference>
<proteinExistence type="predicted"/>
<evidence type="ECO:0000313" key="3">
    <source>
        <dbReference type="EMBL" id="KAH3712415.1"/>
    </source>
</evidence>
<protein>
    <submittedName>
        <fullName evidence="3">Uncharacterized protein</fullName>
    </submittedName>
</protein>
<feature type="coiled-coil region" evidence="1">
    <location>
        <begin position="97"/>
        <end position="167"/>
    </location>
</feature>
<evidence type="ECO:0000256" key="2">
    <source>
        <dbReference type="SAM" id="MobiDB-lite"/>
    </source>
</evidence>
<dbReference type="Proteomes" id="UP000828390">
    <property type="component" value="Unassembled WGS sequence"/>
</dbReference>
<feature type="compositionally biased region" description="Basic and acidic residues" evidence="2">
    <location>
        <begin position="179"/>
        <end position="189"/>
    </location>
</feature>
<dbReference type="EMBL" id="JAIWYP010000014">
    <property type="protein sequence ID" value="KAH3712415.1"/>
    <property type="molecule type" value="Genomic_DNA"/>
</dbReference>
<name>A0A9D4BW92_DREPO</name>
<sequence>MNLYNFEVQRHQIDAETDNAISDSGTDDDFDISAKTSKLQDKLAQLQEEQQYLGERENISVTHKGRLPKVKFRTDEIRRTEDRRDPKTEEMHLQWDLRRKTEEIDKLNKLLLSSEKKISLLQLELTVNKLKNSKDIEKRDLRLKRHEEQLMKLQQKLDDRLMNLEKREKTLAGRSKRLDKREQEIKDTK</sequence>
<keyword evidence="1" id="KW-0175">Coiled coil</keyword>
<evidence type="ECO:0000313" key="4">
    <source>
        <dbReference type="Proteomes" id="UP000828390"/>
    </source>
</evidence>
<accession>A0A9D4BW92</accession>
<keyword evidence="4" id="KW-1185">Reference proteome</keyword>
<reference evidence="3" key="2">
    <citation type="submission" date="2020-11" db="EMBL/GenBank/DDBJ databases">
        <authorList>
            <person name="McCartney M.A."/>
            <person name="Auch B."/>
            <person name="Kono T."/>
            <person name="Mallez S."/>
            <person name="Becker A."/>
            <person name="Gohl D.M."/>
            <person name="Silverstein K.A.T."/>
            <person name="Koren S."/>
            <person name="Bechman K.B."/>
            <person name="Herman A."/>
            <person name="Abrahante J.E."/>
            <person name="Garbe J."/>
        </authorList>
    </citation>
    <scope>NUCLEOTIDE SEQUENCE</scope>
    <source>
        <strain evidence="3">Duluth1</strain>
        <tissue evidence="3">Whole animal</tissue>
    </source>
</reference>